<proteinExistence type="predicted"/>
<dbReference type="EMBL" id="CP017819">
    <property type="protein sequence ID" value="APA10532.1"/>
    <property type="molecule type" value="Genomic_DNA"/>
</dbReference>
<protein>
    <submittedName>
        <fullName evidence="1">Uncharacterized protein</fullName>
    </submittedName>
</protein>
<reference evidence="2" key="1">
    <citation type="journal article" date="2017" name="Genome Biol. Evol.">
        <title>The complete genome sequence of the phytopathogenic fungus Sclerotinia sclerotiorum reveals insights into the genome architecture of broad host range pathogens.</title>
        <authorList>
            <person name="Derbyshire M."/>
            <person name="Denton-Giles M."/>
            <person name="Hegedus D."/>
            <person name="Seifbarghy S."/>
            <person name="Rollins J."/>
            <person name="van Kan J."/>
            <person name="Seidl M.F."/>
            <person name="Faino L."/>
            <person name="Mbengue M."/>
            <person name="Navaud O."/>
            <person name="Raffaele S."/>
            <person name="Hammond-Kosack K."/>
            <person name="Heard S."/>
            <person name="Oliver R."/>
        </authorList>
    </citation>
    <scope>NUCLEOTIDE SEQUENCE [LARGE SCALE GENOMIC DNA]</scope>
    <source>
        <strain evidence="2">ATCC 18683 / 1980 / Ss-1</strain>
    </source>
</reference>
<evidence type="ECO:0000313" key="1">
    <source>
        <dbReference type="EMBL" id="APA10532.1"/>
    </source>
</evidence>
<sequence length="69" mass="8199">MEKLQMPFDRKREVSYMTCQILIVNLEQRRQIRPLGSSGMKKHPNLFFMTNPETDFADTDSDYPDPARY</sequence>
<dbReference type="AlphaFoldDB" id="A0A1D9Q6W0"/>
<evidence type="ECO:0000313" key="2">
    <source>
        <dbReference type="Proteomes" id="UP000177798"/>
    </source>
</evidence>
<dbReference type="Proteomes" id="UP000177798">
    <property type="component" value="Chromosome 6"/>
</dbReference>
<dbReference type="VEuPathDB" id="FungiDB:sscle_06g053020"/>
<dbReference type="KEGG" id="ssl:SS1G_06941"/>
<name>A0A1D9Q6W0_SCLS1</name>
<dbReference type="RefSeq" id="XP_001591495.1">
    <property type="nucleotide sequence ID" value="XM_001591445.1"/>
</dbReference>
<gene>
    <name evidence="1" type="ORF">sscle_06g053020</name>
</gene>
<accession>A0A1D9Q6W0</accession>
<organism evidence="1 2">
    <name type="scientific">Sclerotinia sclerotiorum (strain ATCC 18683 / 1980 / Ss-1)</name>
    <name type="common">White mold</name>
    <name type="synonym">Whetzelinia sclerotiorum</name>
    <dbReference type="NCBI Taxonomy" id="665079"/>
    <lineage>
        <taxon>Eukaryota</taxon>
        <taxon>Fungi</taxon>
        <taxon>Dikarya</taxon>
        <taxon>Ascomycota</taxon>
        <taxon>Pezizomycotina</taxon>
        <taxon>Leotiomycetes</taxon>
        <taxon>Helotiales</taxon>
        <taxon>Sclerotiniaceae</taxon>
        <taxon>Sclerotinia</taxon>
    </lineage>
</organism>